<dbReference type="Proteomes" id="UP001054837">
    <property type="component" value="Unassembled WGS sequence"/>
</dbReference>
<sequence length="68" mass="7604">MTSQGIFAYVFTLVYVLLLVLFFIGLLLFIKYGFKDDEEPPDTPLTPLNNEHVPQCICLNPIEGVEGG</sequence>
<dbReference type="EMBL" id="BPLQ01012056">
    <property type="protein sequence ID" value="GIY62171.1"/>
    <property type="molecule type" value="Genomic_DNA"/>
</dbReference>
<proteinExistence type="predicted"/>
<keyword evidence="1" id="KW-0472">Membrane</keyword>
<evidence type="ECO:0000313" key="2">
    <source>
        <dbReference type="EMBL" id="GIY62171.1"/>
    </source>
</evidence>
<name>A0AAV4UW86_9ARAC</name>
<feature type="transmembrane region" description="Helical" evidence="1">
    <location>
        <begin position="6"/>
        <end position="30"/>
    </location>
</feature>
<accession>A0AAV4UW86</accession>
<evidence type="ECO:0000256" key="1">
    <source>
        <dbReference type="SAM" id="Phobius"/>
    </source>
</evidence>
<protein>
    <submittedName>
        <fullName evidence="2">Uncharacterized protein</fullName>
    </submittedName>
</protein>
<comment type="caution">
    <text evidence="2">The sequence shown here is derived from an EMBL/GenBank/DDBJ whole genome shotgun (WGS) entry which is preliminary data.</text>
</comment>
<keyword evidence="3" id="KW-1185">Reference proteome</keyword>
<keyword evidence="1" id="KW-1133">Transmembrane helix</keyword>
<reference evidence="2 3" key="1">
    <citation type="submission" date="2021-06" db="EMBL/GenBank/DDBJ databases">
        <title>Caerostris darwini draft genome.</title>
        <authorList>
            <person name="Kono N."/>
            <person name="Arakawa K."/>
        </authorList>
    </citation>
    <scope>NUCLEOTIDE SEQUENCE [LARGE SCALE GENOMIC DNA]</scope>
</reference>
<evidence type="ECO:0000313" key="3">
    <source>
        <dbReference type="Proteomes" id="UP001054837"/>
    </source>
</evidence>
<keyword evidence="1" id="KW-0812">Transmembrane</keyword>
<dbReference type="AlphaFoldDB" id="A0AAV4UW86"/>
<gene>
    <name evidence="2" type="ORF">CDAR_479201</name>
</gene>
<organism evidence="2 3">
    <name type="scientific">Caerostris darwini</name>
    <dbReference type="NCBI Taxonomy" id="1538125"/>
    <lineage>
        <taxon>Eukaryota</taxon>
        <taxon>Metazoa</taxon>
        <taxon>Ecdysozoa</taxon>
        <taxon>Arthropoda</taxon>
        <taxon>Chelicerata</taxon>
        <taxon>Arachnida</taxon>
        <taxon>Araneae</taxon>
        <taxon>Araneomorphae</taxon>
        <taxon>Entelegynae</taxon>
        <taxon>Araneoidea</taxon>
        <taxon>Araneidae</taxon>
        <taxon>Caerostris</taxon>
    </lineage>
</organism>